<keyword evidence="1" id="KW-0479">Metal-binding</keyword>
<evidence type="ECO:0000256" key="1">
    <source>
        <dbReference type="ARBA" id="ARBA00022723"/>
    </source>
</evidence>
<dbReference type="PANTHER" id="PTHR43048">
    <property type="entry name" value="METHYLMALONYL-COA EPIMERASE"/>
    <property type="match status" value="1"/>
</dbReference>
<dbReference type="PANTHER" id="PTHR43048:SF5">
    <property type="entry name" value="BLR5325 PROTEIN"/>
    <property type="match status" value="1"/>
</dbReference>
<dbReference type="Pfam" id="PF00903">
    <property type="entry name" value="Glyoxalase"/>
    <property type="match status" value="1"/>
</dbReference>
<dbReference type="InterPro" id="IPR004360">
    <property type="entry name" value="Glyas_Fos-R_dOase_dom"/>
</dbReference>
<feature type="domain" description="VOC" evidence="3">
    <location>
        <begin position="148"/>
        <end position="262"/>
    </location>
</feature>
<protein>
    <recommendedName>
        <fullName evidence="3">VOC domain-containing protein</fullName>
    </recommendedName>
</protein>
<name>A0A2A4X9H8_9GAMM</name>
<dbReference type="InterPro" id="IPR037523">
    <property type="entry name" value="VOC_core"/>
</dbReference>
<dbReference type="CDD" id="cd06587">
    <property type="entry name" value="VOC"/>
    <property type="match status" value="1"/>
</dbReference>
<reference evidence="5" key="1">
    <citation type="submission" date="2017-08" db="EMBL/GenBank/DDBJ databases">
        <title>A dynamic microbial community with high functional redundancy inhabits the cold, oxic subseafloor aquifer.</title>
        <authorList>
            <person name="Tully B.J."/>
            <person name="Wheat C.G."/>
            <person name="Glazer B.T."/>
            <person name="Huber J.A."/>
        </authorList>
    </citation>
    <scope>NUCLEOTIDE SEQUENCE [LARGE SCALE GENOMIC DNA]</scope>
</reference>
<dbReference type="GO" id="GO:0046491">
    <property type="term" value="P:L-methylmalonyl-CoA metabolic process"/>
    <property type="evidence" value="ECO:0007669"/>
    <property type="project" value="TreeGrafter"/>
</dbReference>
<feature type="domain" description="VOC" evidence="3">
    <location>
        <begin position="30"/>
        <end position="140"/>
    </location>
</feature>
<feature type="chain" id="PRO_5013082482" description="VOC domain-containing protein" evidence="2">
    <location>
        <begin position="20"/>
        <end position="266"/>
    </location>
</feature>
<dbReference type="AlphaFoldDB" id="A0A2A4X9H8"/>
<dbReference type="InterPro" id="IPR051785">
    <property type="entry name" value="MMCE/EMCE_epimerase"/>
</dbReference>
<organism evidence="4 5">
    <name type="scientific">SAR86 cluster bacterium</name>
    <dbReference type="NCBI Taxonomy" id="2030880"/>
    <lineage>
        <taxon>Bacteria</taxon>
        <taxon>Pseudomonadati</taxon>
        <taxon>Pseudomonadota</taxon>
        <taxon>Gammaproteobacteria</taxon>
        <taxon>SAR86 cluster</taxon>
    </lineage>
</organism>
<dbReference type="Gene3D" id="3.10.180.10">
    <property type="entry name" value="2,3-Dihydroxybiphenyl 1,2-Dioxygenase, domain 1"/>
    <property type="match status" value="2"/>
</dbReference>
<dbReference type="PROSITE" id="PS51819">
    <property type="entry name" value="VOC"/>
    <property type="match status" value="2"/>
</dbReference>
<gene>
    <name evidence="4" type="ORF">COB20_05475</name>
</gene>
<dbReference type="EMBL" id="NVUL01000021">
    <property type="protein sequence ID" value="PCI79136.1"/>
    <property type="molecule type" value="Genomic_DNA"/>
</dbReference>
<dbReference type="InterPro" id="IPR029068">
    <property type="entry name" value="Glyas_Bleomycin-R_OHBP_Dase"/>
</dbReference>
<evidence type="ECO:0000313" key="4">
    <source>
        <dbReference type="EMBL" id="PCI79136.1"/>
    </source>
</evidence>
<feature type="signal peptide" evidence="2">
    <location>
        <begin position="1"/>
        <end position="19"/>
    </location>
</feature>
<dbReference type="GO" id="GO:0046872">
    <property type="term" value="F:metal ion binding"/>
    <property type="evidence" value="ECO:0007669"/>
    <property type="project" value="UniProtKB-KW"/>
</dbReference>
<dbReference type="SUPFAM" id="SSF54593">
    <property type="entry name" value="Glyoxalase/Bleomycin resistance protein/Dihydroxybiphenyl dioxygenase"/>
    <property type="match status" value="2"/>
</dbReference>
<comment type="caution">
    <text evidence="4">The sequence shown here is derived from an EMBL/GenBank/DDBJ whole genome shotgun (WGS) entry which is preliminary data.</text>
</comment>
<evidence type="ECO:0000259" key="3">
    <source>
        <dbReference type="PROSITE" id="PS51819"/>
    </source>
</evidence>
<dbReference type="GO" id="GO:0004493">
    <property type="term" value="F:methylmalonyl-CoA epimerase activity"/>
    <property type="evidence" value="ECO:0007669"/>
    <property type="project" value="TreeGrafter"/>
</dbReference>
<proteinExistence type="predicted"/>
<sequence>MKRLYALLLILTLASTAQAQLATPNPAGLTYGHVHLNVVDMDRHKQIWVEHFNGVVVEKGPLTAVRLPNMLVALTEREPTLAMQETIMDHFGFKVRNMDSFLAKWRADGLEVGRVFIGAEGQTNAYVMLPGNVYVEMQEDQGLSEEITGYHIHFISPDYEEMLAWYTDIFSLEVKPRGSIQTTTNAPGMNISFGNSNSPRQATRGAALDHIGFEFDDLEAFCKVLEAKGIEFDVPFRDIPAIGLKIAFITDPWGGYIELTEGYDEF</sequence>
<dbReference type="Proteomes" id="UP000218767">
    <property type="component" value="Unassembled WGS sequence"/>
</dbReference>
<accession>A0A2A4X9H8</accession>
<evidence type="ECO:0000256" key="2">
    <source>
        <dbReference type="SAM" id="SignalP"/>
    </source>
</evidence>
<keyword evidence="2" id="KW-0732">Signal</keyword>
<evidence type="ECO:0000313" key="5">
    <source>
        <dbReference type="Proteomes" id="UP000218767"/>
    </source>
</evidence>